<dbReference type="Pfam" id="PF04082">
    <property type="entry name" value="Fungal_trans"/>
    <property type="match status" value="1"/>
</dbReference>
<dbReference type="EMBL" id="BLKG01000370">
    <property type="protein sequence ID" value="GFG01569.1"/>
    <property type="molecule type" value="Genomic_DNA"/>
</dbReference>
<evidence type="ECO:0000256" key="3">
    <source>
        <dbReference type="ARBA" id="ARBA00023125"/>
    </source>
</evidence>
<keyword evidence="2" id="KW-0805">Transcription regulation</keyword>
<dbReference type="Proteomes" id="UP000465221">
    <property type="component" value="Unassembled WGS sequence"/>
</dbReference>
<keyword evidence="5" id="KW-0539">Nucleus</keyword>
<evidence type="ECO:0000256" key="5">
    <source>
        <dbReference type="ARBA" id="ARBA00023242"/>
    </source>
</evidence>
<evidence type="ECO:0000256" key="2">
    <source>
        <dbReference type="ARBA" id="ARBA00023015"/>
    </source>
</evidence>
<keyword evidence="3" id="KW-0238">DNA-binding</keyword>
<reference evidence="9 11" key="2">
    <citation type="submission" date="2020-01" db="EMBL/GenBank/DDBJ databases">
        <title>Draft genome sequence of Aspergillus udagawae IFM 53868.</title>
        <authorList>
            <person name="Takahashi H."/>
            <person name="Yaguchi T."/>
        </authorList>
    </citation>
    <scope>NUCLEOTIDE SEQUENCE [LARGE SCALE GENOMIC DNA]</scope>
    <source>
        <strain evidence="9 11">IFM 53868</strain>
    </source>
</reference>
<evidence type="ECO:0000313" key="8">
    <source>
        <dbReference type="EMBL" id="GFF53636.1"/>
    </source>
</evidence>
<feature type="domain" description="Xylanolytic transcriptional activator regulatory" evidence="7">
    <location>
        <begin position="297"/>
        <end position="366"/>
    </location>
</feature>
<dbReference type="InterPro" id="IPR007219">
    <property type="entry name" value="XnlR_reg_dom"/>
</dbReference>
<comment type="caution">
    <text evidence="8">The sequence shown here is derived from an EMBL/GenBank/DDBJ whole genome shotgun (WGS) entry which is preliminary data.</text>
</comment>
<evidence type="ECO:0000259" key="7">
    <source>
        <dbReference type="SMART" id="SM00906"/>
    </source>
</evidence>
<feature type="region of interest" description="Disordered" evidence="6">
    <location>
        <begin position="58"/>
        <end position="83"/>
    </location>
</feature>
<keyword evidence="1" id="KW-0862">Zinc</keyword>
<dbReference type="PANTHER" id="PTHR47171:SF6">
    <property type="entry name" value="SPECIFIC TRANSCRIPTION FACTOR, PUTATIVE (AFU_ORTHOLOGUE AFUA_2G06130)-RELATED"/>
    <property type="match status" value="1"/>
</dbReference>
<dbReference type="OrthoDB" id="10031947at2759"/>
<evidence type="ECO:0000256" key="6">
    <source>
        <dbReference type="SAM" id="MobiDB-lite"/>
    </source>
</evidence>
<keyword evidence="11" id="KW-1185">Reference proteome</keyword>
<evidence type="ECO:0000256" key="1">
    <source>
        <dbReference type="ARBA" id="ARBA00022833"/>
    </source>
</evidence>
<dbReference type="PANTHER" id="PTHR47171">
    <property type="entry name" value="FARA-RELATED"/>
    <property type="match status" value="1"/>
</dbReference>
<dbReference type="InterPro" id="IPR052073">
    <property type="entry name" value="Amide_Lactam_Regulators"/>
</dbReference>
<dbReference type="AlphaFoldDB" id="A0A8H3SHJ2"/>
<sequence length="654" mass="71919">MEFKWVADTPQSRGRRRAIRACADCQRRKKRCRHIINSGSVSNQAQSLLGDHIEPTALRSNNNNQELDCPSSPLGGAGPAKSTTLTFVSPDIPRAERFVGDLNPEAVIREKLDGASGSRFRDRIGLWISSQTSDGHGDDTAAFDVNNTPVNLSSTQSQHAQSVASLLQERYSSALNACHRLPSSTCDQLIAIYFSRIHPVLPLIDQESFLRAYSHGRASVFLERAICLTAAKDQAASSFLRTSINGPLRTSRQFCSEIYTGLVVAMDAGLESDRITRIRTLALMSLHCEGHEGAEAASMHLCRAIHEASTAGLHLNRPNRVQGDSLSRLFWCLWTLDKMHASIGGRPVVLADRDIGLRKPIINTSHPKTTFDVWFTISDLLSTVISFYRPSADPTVGWETNFPSFEEIMGDNFEEELDFTMLGFLEVYYHAVAILSCRSRMHDPPPNSNSSIRQGLAAVRIHSIVATECAQDLPPLPIVPYALSLSMSVSYQQFRSSRLITHFNRAKASLEACCSLLEGMGIYWYSAEAMARLGRRALREINVAKPGLQRSQGQAARQLMDPGSTPSVSNAVTTASTTQLAADNYSPGVAGCVPAPIAPQESPTDPPRELQRVEENRQGALEDIDVLFGDFLDLSLPTNFWDPVFLTEEDKGST</sequence>
<accession>A0A8H3SHJ2</accession>
<protein>
    <submittedName>
        <fullName evidence="8">Cutinase transcription factor 1 alpha</fullName>
    </submittedName>
</protein>
<evidence type="ECO:0000313" key="10">
    <source>
        <dbReference type="Proteomes" id="UP000465221"/>
    </source>
</evidence>
<dbReference type="CDD" id="cd12148">
    <property type="entry name" value="fungal_TF_MHR"/>
    <property type="match status" value="1"/>
</dbReference>
<dbReference type="GO" id="GO:0006351">
    <property type="term" value="P:DNA-templated transcription"/>
    <property type="evidence" value="ECO:0007669"/>
    <property type="project" value="InterPro"/>
</dbReference>
<name>A0A8H3SHJ2_9EURO</name>
<dbReference type="GO" id="GO:0008270">
    <property type="term" value="F:zinc ion binding"/>
    <property type="evidence" value="ECO:0007669"/>
    <property type="project" value="InterPro"/>
</dbReference>
<gene>
    <name evidence="8" type="ORF">IFM46972_09826</name>
    <name evidence="9" type="ORF">IFM53868_11016</name>
</gene>
<organism evidence="8 10">
    <name type="scientific">Aspergillus udagawae</name>
    <dbReference type="NCBI Taxonomy" id="91492"/>
    <lineage>
        <taxon>Eukaryota</taxon>
        <taxon>Fungi</taxon>
        <taxon>Dikarya</taxon>
        <taxon>Ascomycota</taxon>
        <taxon>Pezizomycotina</taxon>
        <taxon>Eurotiomycetes</taxon>
        <taxon>Eurotiomycetidae</taxon>
        <taxon>Eurotiales</taxon>
        <taxon>Aspergillaceae</taxon>
        <taxon>Aspergillus</taxon>
        <taxon>Aspergillus subgen. Fumigati</taxon>
    </lineage>
</organism>
<evidence type="ECO:0000313" key="11">
    <source>
        <dbReference type="Proteomes" id="UP000465266"/>
    </source>
</evidence>
<proteinExistence type="predicted"/>
<dbReference type="Proteomes" id="UP000465266">
    <property type="component" value="Unassembled WGS sequence"/>
</dbReference>
<dbReference type="EMBL" id="BLKC01000106">
    <property type="protein sequence ID" value="GFF53636.1"/>
    <property type="molecule type" value="Genomic_DNA"/>
</dbReference>
<evidence type="ECO:0000256" key="4">
    <source>
        <dbReference type="ARBA" id="ARBA00023163"/>
    </source>
</evidence>
<dbReference type="SMART" id="SM00906">
    <property type="entry name" value="Fungal_trans"/>
    <property type="match status" value="1"/>
</dbReference>
<reference evidence="8 10" key="1">
    <citation type="submission" date="2020-01" db="EMBL/GenBank/DDBJ databases">
        <title>Draft genome sequence of Aspergillus udagawae IFM 46972.</title>
        <authorList>
            <person name="Takahashi H."/>
            <person name="Yaguchi T."/>
        </authorList>
    </citation>
    <scope>NUCLEOTIDE SEQUENCE [LARGE SCALE GENOMIC DNA]</scope>
    <source>
        <strain evidence="8 10">IFM 46972</strain>
    </source>
</reference>
<evidence type="ECO:0000313" key="9">
    <source>
        <dbReference type="EMBL" id="GFG01569.1"/>
    </source>
</evidence>
<dbReference type="GO" id="GO:0003677">
    <property type="term" value="F:DNA binding"/>
    <property type="evidence" value="ECO:0007669"/>
    <property type="project" value="UniProtKB-KW"/>
</dbReference>
<keyword evidence="4" id="KW-0804">Transcription</keyword>